<sequence length="149" mass="16345">MTHSAYSDCEVLDFPGAITLRILLSGDQTGGALEVFEDIVQPGIGPGRHIHHHQDETFFFLEGEFEFEIAGERSRVAPGDVAFIPRSTEHAFKNVGASPGRLRYVFSPAYRMESMFRALHASLQDGALDADAMARIASQHGQEFTGPPL</sequence>
<dbReference type="InterPro" id="IPR014710">
    <property type="entry name" value="RmlC-like_jellyroll"/>
</dbReference>
<dbReference type="InterPro" id="IPR053146">
    <property type="entry name" value="QDO-like"/>
</dbReference>
<accession>A0ABT0Q7V1</accession>
<organism evidence="2 3">
    <name type="scientific">Ruegeria spongiae</name>
    <dbReference type="NCBI Taxonomy" id="2942209"/>
    <lineage>
        <taxon>Bacteria</taxon>
        <taxon>Pseudomonadati</taxon>
        <taxon>Pseudomonadota</taxon>
        <taxon>Alphaproteobacteria</taxon>
        <taxon>Rhodobacterales</taxon>
        <taxon>Roseobacteraceae</taxon>
        <taxon>Ruegeria</taxon>
    </lineage>
</organism>
<protein>
    <submittedName>
        <fullName evidence="2">Cupin domain-containing protein</fullName>
    </submittedName>
</protein>
<keyword evidence="3" id="KW-1185">Reference proteome</keyword>
<dbReference type="InterPro" id="IPR011051">
    <property type="entry name" value="RmlC_Cupin_sf"/>
</dbReference>
<dbReference type="Gene3D" id="2.60.120.10">
    <property type="entry name" value="Jelly Rolls"/>
    <property type="match status" value="1"/>
</dbReference>
<dbReference type="InterPro" id="IPR013096">
    <property type="entry name" value="Cupin_2"/>
</dbReference>
<dbReference type="PANTHER" id="PTHR36440:SF1">
    <property type="entry name" value="PUTATIVE (AFU_ORTHOLOGUE AFUA_8G07350)-RELATED"/>
    <property type="match status" value="1"/>
</dbReference>
<dbReference type="PANTHER" id="PTHR36440">
    <property type="entry name" value="PUTATIVE (AFU_ORTHOLOGUE AFUA_8G07350)-RELATED"/>
    <property type="match status" value="1"/>
</dbReference>
<dbReference type="SUPFAM" id="SSF51182">
    <property type="entry name" value="RmlC-like cupins"/>
    <property type="match status" value="1"/>
</dbReference>
<dbReference type="RefSeq" id="WP_249713240.1">
    <property type="nucleotide sequence ID" value="NZ_JAMFMB010000044.1"/>
</dbReference>
<proteinExistence type="predicted"/>
<dbReference type="Proteomes" id="UP001203880">
    <property type="component" value="Unassembled WGS sequence"/>
</dbReference>
<comment type="caution">
    <text evidence="2">The sequence shown here is derived from an EMBL/GenBank/DDBJ whole genome shotgun (WGS) entry which is preliminary data.</text>
</comment>
<evidence type="ECO:0000259" key="1">
    <source>
        <dbReference type="Pfam" id="PF07883"/>
    </source>
</evidence>
<reference evidence="2" key="1">
    <citation type="submission" date="2022-05" db="EMBL/GenBank/DDBJ databases">
        <authorList>
            <person name="Park J.-S."/>
        </authorList>
    </citation>
    <scope>NUCLEOTIDE SEQUENCE</scope>
    <source>
        <strain evidence="2">2012CJ41-6</strain>
    </source>
</reference>
<gene>
    <name evidence="2" type="ORF">M3P21_20765</name>
</gene>
<dbReference type="Pfam" id="PF07883">
    <property type="entry name" value="Cupin_2"/>
    <property type="match status" value="1"/>
</dbReference>
<evidence type="ECO:0000313" key="2">
    <source>
        <dbReference type="EMBL" id="MCL6285954.1"/>
    </source>
</evidence>
<evidence type="ECO:0000313" key="3">
    <source>
        <dbReference type="Proteomes" id="UP001203880"/>
    </source>
</evidence>
<name>A0ABT0Q7V1_9RHOB</name>
<dbReference type="EMBL" id="JAMFMB010000044">
    <property type="protein sequence ID" value="MCL6285954.1"/>
    <property type="molecule type" value="Genomic_DNA"/>
</dbReference>
<feature type="domain" description="Cupin type-2" evidence="1">
    <location>
        <begin position="39"/>
        <end position="102"/>
    </location>
</feature>